<reference evidence="6" key="1">
    <citation type="submission" date="2019-11" db="EMBL/GenBank/DDBJ databases">
        <authorList>
            <person name="Feng L."/>
        </authorList>
    </citation>
    <scope>NUCLEOTIDE SEQUENCE</scope>
    <source>
        <strain evidence="6">CTertiumLFYP3</strain>
    </source>
</reference>
<keyword evidence="2" id="KW-0175">Coiled coil</keyword>
<protein>
    <submittedName>
        <fullName evidence="6">Efflux system component YknX</fullName>
    </submittedName>
</protein>
<feature type="coiled-coil region" evidence="2">
    <location>
        <begin position="97"/>
        <end position="131"/>
    </location>
</feature>
<dbReference type="AlphaFoldDB" id="A0A6N3AC57"/>
<dbReference type="InterPro" id="IPR058636">
    <property type="entry name" value="Beta-barrel_YknX"/>
</dbReference>
<feature type="transmembrane region" description="Helical" evidence="3">
    <location>
        <begin position="6"/>
        <end position="27"/>
    </location>
</feature>
<dbReference type="GO" id="GO:0060003">
    <property type="term" value="P:copper ion export"/>
    <property type="evidence" value="ECO:0007669"/>
    <property type="project" value="TreeGrafter"/>
</dbReference>
<keyword evidence="1" id="KW-0813">Transport</keyword>
<evidence type="ECO:0000259" key="5">
    <source>
        <dbReference type="Pfam" id="PF25990"/>
    </source>
</evidence>
<dbReference type="EMBL" id="CACRTO010000008">
    <property type="protein sequence ID" value="VYT88293.1"/>
    <property type="molecule type" value="Genomic_DNA"/>
</dbReference>
<dbReference type="Pfam" id="PF25984">
    <property type="entry name" value="BSH_YknX"/>
    <property type="match status" value="1"/>
</dbReference>
<feature type="domain" description="YknX-like barrel-sandwich hybrid" evidence="4">
    <location>
        <begin position="64"/>
        <end position="205"/>
    </location>
</feature>
<dbReference type="PANTHER" id="PTHR30097:SF4">
    <property type="entry name" value="SLR6042 PROTEIN"/>
    <property type="match status" value="1"/>
</dbReference>
<evidence type="ECO:0000256" key="1">
    <source>
        <dbReference type="ARBA" id="ARBA00022448"/>
    </source>
</evidence>
<keyword evidence="3" id="KW-0812">Transmembrane</keyword>
<accession>A0A6N3AC57</accession>
<evidence type="ECO:0000256" key="2">
    <source>
        <dbReference type="SAM" id="Coils"/>
    </source>
</evidence>
<keyword evidence="3" id="KW-0472">Membrane</keyword>
<dbReference type="Gene3D" id="2.40.30.170">
    <property type="match status" value="1"/>
</dbReference>
<organism evidence="6">
    <name type="scientific">Clostridium tertium</name>
    <dbReference type="NCBI Taxonomy" id="1559"/>
    <lineage>
        <taxon>Bacteria</taxon>
        <taxon>Bacillati</taxon>
        <taxon>Bacillota</taxon>
        <taxon>Clostridia</taxon>
        <taxon>Eubacteriales</taxon>
        <taxon>Clostridiaceae</taxon>
        <taxon>Clostridium</taxon>
    </lineage>
</organism>
<dbReference type="RefSeq" id="WP_156625421.1">
    <property type="nucleotide sequence ID" value="NZ_CACRTO010000008.1"/>
</dbReference>
<feature type="domain" description="YknX-like beta-barrel" evidence="5">
    <location>
        <begin position="216"/>
        <end position="286"/>
    </location>
</feature>
<evidence type="ECO:0000313" key="6">
    <source>
        <dbReference type="EMBL" id="VYT88293.1"/>
    </source>
</evidence>
<dbReference type="GO" id="GO:0015679">
    <property type="term" value="P:plasma membrane copper ion transport"/>
    <property type="evidence" value="ECO:0007669"/>
    <property type="project" value="TreeGrafter"/>
</dbReference>
<evidence type="ECO:0000259" key="4">
    <source>
        <dbReference type="Pfam" id="PF25984"/>
    </source>
</evidence>
<proteinExistence type="predicted"/>
<gene>
    <name evidence="6" type="primary">yknX</name>
    <name evidence="6" type="ORF">CTLFYP3_00914</name>
</gene>
<dbReference type="Pfam" id="PF25990">
    <property type="entry name" value="Beta-barrel_YknX"/>
    <property type="match status" value="1"/>
</dbReference>
<dbReference type="InterPro" id="IPR051909">
    <property type="entry name" value="MFP_Cation_Efflux"/>
</dbReference>
<dbReference type="PANTHER" id="PTHR30097">
    <property type="entry name" value="CATION EFFLUX SYSTEM PROTEIN CUSB"/>
    <property type="match status" value="1"/>
</dbReference>
<dbReference type="GO" id="GO:0030313">
    <property type="term" value="C:cell envelope"/>
    <property type="evidence" value="ECO:0007669"/>
    <property type="project" value="TreeGrafter"/>
</dbReference>
<name>A0A6N3AC57_9CLOT</name>
<keyword evidence="3" id="KW-1133">Transmembrane helix</keyword>
<evidence type="ECO:0000256" key="3">
    <source>
        <dbReference type="SAM" id="Phobius"/>
    </source>
</evidence>
<sequence length="355" mass="39470">MKNKKLIIGGVIFAIAIVLTVAAGLYVKNQSKAKVSTVTEDKYFTVEENSGLKFKGTSIISKEQKIMLDVTSGKLNEVFVEDGQAVEKDTILFNYYNETMQEQVDDLNRQISSLNSKIDSEKERVKKLQALNQSNIENNKDGGASTATIGNQQIQQVDNSAVEELNYSLNDLISKRDSLREKVIKPVKAEINGKVYINNEDATKEYMRVISEDYLIESDATEFDVDKIKVDDKVNIKVISNNKTVTGKITKIDEIPTTSLDQKSVSYKFYVKPDEGIKIGFSVELSVNQEGLPVPKSSVIEEDGKQYVIISDGESQNKIEVTGTLKDDNYIISSSNLKVGDKILLNPLEDGKEAV</sequence>
<dbReference type="InterPro" id="IPR058639">
    <property type="entry name" value="BSH_YknX-like"/>
</dbReference>